<organism evidence="2 3">
    <name type="scientific">Mycena alexandri</name>
    <dbReference type="NCBI Taxonomy" id="1745969"/>
    <lineage>
        <taxon>Eukaryota</taxon>
        <taxon>Fungi</taxon>
        <taxon>Dikarya</taxon>
        <taxon>Basidiomycota</taxon>
        <taxon>Agaricomycotina</taxon>
        <taxon>Agaricomycetes</taxon>
        <taxon>Agaricomycetidae</taxon>
        <taxon>Agaricales</taxon>
        <taxon>Marasmiineae</taxon>
        <taxon>Mycenaceae</taxon>
        <taxon>Mycena</taxon>
    </lineage>
</organism>
<reference evidence="2" key="1">
    <citation type="submission" date="2023-03" db="EMBL/GenBank/DDBJ databases">
        <title>Massive genome expansion in bonnet fungi (Mycena s.s.) driven by repeated elements and novel gene families across ecological guilds.</title>
        <authorList>
            <consortium name="Lawrence Berkeley National Laboratory"/>
            <person name="Harder C.B."/>
            <person name="Miyauchi S."/>
            <person name="Viragh M."/>
            <person name="Kuo A."/>
            <person name="Thoen E."/>
            <person name="Andreopoulos B."/>
            <person name="Lu D."/>
            <person name="Skrede I."/>
            <person name="Drula E."/>
            <person name="Henrissat B."/>
            <person name="Morin E."/>
            <person name="Kohler A."/>
            <person name="Barry K."/>
            <person name="LaButti K."/>
            <person name="Morin E."/>
            <person name="Salamov A."/>
            <person name="Lipzen A."/>
            <person name="Mereny Z."/>
            <person name="Hegedus B."/>
            <person name="Baldrian P."/>
            <person name="Stursova M."/>
            <person name="Weitz H."/>
            <person name="Taylor A."/>
            <person name="Grigoriev I.V."/>
            <person name="Nagy L.G."/>
            <person name="Martin F."/>
            <person name="Kauserud H."/>
        </authorList>
    </citation>
    <scope>NUCLEOTIDE SEQUENCE</scope>
    <source>
        <strain evidence="2">CBHHK200</strain>
    </source>
</reference>
<proteinExistence type="predicted"/>
<dbReference type="Gene3D" id="1.25.40.10">
    <property type="entry name" value="Tetratricopeptide repeat domain"/>
    <property type="match status" value="1"/>
</dbReference>
<accession>A0AAD6WNK0</accession>
<protein>
    <recommendedName>
        <fullName evidence="1">DUF4470 domain-containing protein</fullName>
    </recommendedName>
</protein>
<dbReference type="EMBL" id="JARJCM010000301">
    <property type="protein sequence ID" value="KAJ7019250.1"/>
    <property type="molecule type" value="Genomic_DNA"/>
</dbReference>
<dbReference type="InterPro" id="IPR027974">
    <property type="entry name" value="DUF4470"/>
</dbReference>
<evidence type="ECO:0000313" key="2">
    <source>
        <dbReference type="EMBL" id="KAJ7019250.1"/>
    </source>
</evidence>
<dbReference type="Proteomes" id="UP001218188">
    <property type="component" value="Unassembled WGS sequence"/>
</dbReference>
<keyword evidence="3" id="KW-1185">Reference proteome</keyword>
<gene>
    <name evidence="2" type="ORF">C8F04DRAFT_1404415</name>
</gene>
<dbReference type="AlphaFoldDB" id="A0AAD6WNK0"/>
<sequence length="982" mass="109178">MSAAKQRADTFKDKGNIAFKEGNLLEASELYAKAEAAAPQENVYPANLSAALYEMGDYLACLEAISRSWKLSGGGANIGTLALRLSTRAAKALAHGIRGGTIIAAFLERHALMIAELETVASQQQDSNDESARVWREWRAIATTNGDQKSEAHKARVRLATVPIARRGVNPMLQYYTMGQDEMLSLFDDWGPRDPYPLKINTLSKTRLSELSFLFGGIGDARNMFATLVGAHRAYKGLPKDKRSSVRIHLTLLDIHPSALARDLVVLLLLNDCMTAGVSPTTLAEIKATLMYTYAGAVMPPYAHARQQRTIKSLQERLAAEPPRLPAWLHVNPDAIPALLASLAYWETTANNTKTARGMLAMFNADSSGASFVQMLKMPGLSPSYRAMLQKHVDTPSRVIKTAMDGWGPAEARALGGLDDPAWSDKTVMEELKKRRAEIAERLLEEHLSGNERPRLNGEAAWFKVTRALLPPKELWERHPEIEHWNKNRKGKAYADRLKSQLRATIENSWKPNMTLFDREYSELSNKSLPNCKGYPDVHSDGMSLPRLFDAFNRRFGIDKGGDLPLEPESPVYTHTTRFFQGVIDALTALDGSIKLEIILGGLMEELGKMNLGTDASRPAKFPRKFTRAYLSNIPDYTHGVLNTAVFVVPCLQEQPESAVASNCLVNSGIWKDDAEFNHNYSLLHPKDIPKFLGCETIRLDGVMGVVSLRPKALPRPIGELVTRVELTRWLTRVLLYTCIPGTPGMQNVRVRMPNNLVVFVRLLAHLHAVGYPAHWLAEFLHTILSDRLVTNVAPYLGMFPIPLSDLTRSVPSRRVRLDPWLAEFENILVTSQAGLPFAVSLPREFARNHTDIAVYEAVVQLKGPDLGPMFATAPVQDPVVDILLYKPSKTLTVDALARLISGILEGGPTQMGRGTVYLLSSQEVVDIPGRKVSWRLSRDRVRTMRAEGWVMVVYRTDNHEAVTFPLPANKWMEVVDVPDVD</sequence>
<name>A0AAD6WNK0_9AGAR</name>
<comment type="caution">
    <text evidence="2">The sequence shown here is derived from an EMBL/GenBank/DDBJ whole genome shotgun (WGS) entry which is preliminary data.</text>
</comment>
<feature type="domain" description="DUF4470" evidence="1">
    <location>
        <begin position="207"/>
        <end position="271"/>
    </location>
</feature>
<dbReference type="InterPro" id="IPR011990">
    <property type="entry name" value="TPR-like_helical_dom_sf"/>
</dbReference>
<evidence type="ECO:0000259" key="1">
    <source>
        <dbReference type="Pfam" id="PF14737"/>
    </source>
</evidence>
<dbReference type="SUPFAM" id="SSF48452">
    <property type="entry name" value="TPR-like"/>
    <property type="match status" value="1"/>
</dbReference>
<evidence type="ECO:0000313" key="3">
    <source>
        <dbReference type="Proteomes" id="UP001218188"/>
    </source>
</evidence>
<dbReference type="Pfam" id="PF14737">
    <property type="entry name" value="DUF4470"/>
    <property type="match status" value="1"/>
</dbReference>